<dbReference type="Proteomes" id="UP000265566">
    <property type="component" value="Chromosome 1"/>
</dbReference>
<sequence>MHYANWQKKKRRRERMNIQRHTLQGCKQSNLPPCFYLQQQQNLLSHMLQISARNKTSIHSPKLLKSRYS</sequence>
<dbReference type="AlphaFoldDB" id="A0A396JWQ3"/>
<comment type="caution">
    <text evidence="1">The sequence shown here is derived from an EMBL/GenBank/DDBJ whole genome shotgun (WGS) entry which is preliminary data.</text>
</comment>
<gene>
    <name evidence="1" type="ORF">MtrunA17_Chr1g0191451</name>
</gene>
<organism evidence="1 2">
    <name type="scientific">Medicago truncatula</name>
    <name type="common">Barrel medic</name>
    <name type="synonym">Medicago tribuloides</name>
    <dbReference type="NCBI Taxonomy" id="3880"/>
    <lineage>
        <taxon>Eukaryota</taxon>
        <taxon>Viridiplantae</taxon>
        <taxon>Streptophyta</taxon>
        <taxon>Embryophyta</taxon>
        <taxon>Tracheophyta</taxon>
        <taxon>Spermatophyta</taxon>
        <taxon>Magnoliopsida</taxon>
        <taxon>eudicotyledons</taxon>
        <taxon>Gunneridae</taxon>
        <taxon>Pentapetalae</taxon>
        <taxon>rosids</taxon>
        <taxon>fabids</taxon>
        <taxon>Fabales</taxon>
        <taxon>Fabaceae</taxon>
        <taxon>Papilionoideae</taxon>
        <taxon>50 kb inversion clade</taxon>
        <taxon>NPAAA clade</taxon>
        <taxon>Hologalegina</taxon>
        <taxon>IRL clade</taxon>
        <taxon>Trifolieae</taxon>
        <taxon>Medicago</taxon>
    </lineage>
</organism>
<proteinExistence type="predicted"/>
<accession>A0A396JWQ3</accession>
<protein>
    <submittedName>
        <fullName evidence="1">Uncharacterized protein</fullName>
    </submittedName>
</protein>
<name>A0A396JWQ3_MEDTR</name>
<dbReference type="Gramene" id="rna4693">
    <property type="protein sequence ID" value="RHN80733.1"/>
    <property type="gene ID" value="gene4693"/>
</dbReference>
<reference evidence="2" key="1">
    <citation type="journal article" date="2018" name="Nat. Plants">
        <title>Whole-genome landscape of Medicago truncatula symbiotic genes.</title>
        <authorList>
            <person name="Pecrix Y."/>
            <person name="Staton S.E."/>
            <person name="Sallet E."/>
            <person name="Lelandais-Briere C."/>
            <person name="Moreau S."/>
            <person name="Carrere S."/>
            <person name="Blein T."/>
            <person name="Jardinaud M.F."/>
            <person name="Latrasse D."/>
            <person name="Zouine M."/>
            <person name="Zahm M."/>
            <person name="Kreplak J."/>
            <person name="Mayjonade B."/>
            <person name="Satge C."/>
            <person name="Perez M."/>
            <person name="Cauet S."/>
            <person name="Marande W."/>
            <person name="Chantry-Darmon C."/>
            <person name="Lopez-Roques C."/>
            <person name="Bouchez O."/>
            <person name="Berard A."/>
            <person name="Debelle F."/>
            <person name="Munos S."/>
            <person name="Bendahmane A."/>
            <person name="Berges H."/>
            <person name="Niebel A."/>
            <person name="Buitink J."/>
            <person name="Frugier F."/>
            <person name="Benhamed M."/>
            <person name="Crespi M."/>
            <person name="Gouzy J."/>
            <person name="Gamas P."/>
        </authorList>
    </citation>
    <scope>NUCLEOTIDE SEQUENCE [LARGE SCALE GENOMIC DNA]</scope>
    <source>
        <strain evidence="2">cv. Jemalong A17</strain>
    </source>
</reference>
<dbReference type="EMBL" id="PSQE01000001">
    <property type="protein sequence ID" value="RHN80733.1"/>
    <property type="molecule type" value="Genomic_DNA"/>
</dbReference>
<evidence type="ECO:0000313" key="2">
    <source>
        <dbReference type="Proteomes" id="UP000265566"/>
    </source>
</evidence>
<evidence type="ECO:0000313" key="1">
    <source>
        <dbReference type="EMBL" id="RHN80733.1"/>
    </source>
</evidence>